<protein>
    <submittedName>
        <fullName evidence="1">Agglutinin receptor</fullName>
    </submittedName>
</protein>
<dbReference type="EMBL" id="KX077887">
    <property type="protein sequence ID" value="ANJ64437.1"/>
    <property type="molecule type" value="Genomic_DNA"/>
</dbReference>
<organism evidence="1">
    <name type="scientific">Streptococcus suis</name>
    <dbReference type="NCBI Taxonomy" id="1307"/>
    <lineage>
        <taxon>Bacteria</taxon>
        <taxon>Bacillati</taxon>
        <taxon>Bacillota</taxon>
        <taxon>Bacilli</taxon>
        <taxon>Lactobacillales</taxon>
        <taxon>Streptococcaceae</taxon>
        <taxon>Streptococcus</taxon>
    </lineage>
</organism>
<name>A0A1X9I2H4_STRSU</name>
<proteinExistence type="predicted"/>
<keyword evidence="1" id="KW-0675">Receptor</keyword>
<reference evidence="1" key="1">
    <citation type="journal article" date="2016" name="Front. Cell. Infect. Microbiol.">
        <title>Evolution and Diversity of the Antimicrobial Resistance Associated Mobilome in Streptococcus suis: A Probable Mobile Genetic Elements Reservoir for Other Streptococci.</title>
        <authorList>
            <person name="Huang J."/>
            <person name="Ma J."/>
            <person name="Shang K."/>
            <person name="Hu X."/>
            <person name="Liang Y."/>
            <person name="Li D."/>
            <person name="Wu Z."/>
            <person name="Dai L."/>
            <person name="Chen L."/>
            <person name="Wang L."/>
        </authorList>
    </citation>
    <scope>NUCLEOTIDE SEQUENCE</scope>
    <source>
        <strain evidence="1">JH1301</strain>
    </source>
</reference>
<sequence>MLPIAFFLFPQFIVITKSSLLFYDGIELGLRAVQKREFLLERKVLRQNSYFCRARLTPSYLIKSDSLLLHKKEKKDYL</sequence>
<evidence type="ECO:0000313" key="1">
    <source>
        <dbReference type="EMBL" id="ANJ64437.1"/>
    </source>
</evidence>
<dbReference type="AlphaFoldDB" id="A0A1X9I2H4"/>
<accession>A0A1X9I2H4</accession>